<keyword evidence="4" id="KW-0058">Aromatic hydrocarbons catabolism</keyword>
<dbReference type="RefSeq" id="WP_153427921.1">
    <property type="nucleotide sequence ID" value="NZ_CP174501.1"/>
</dbReference>
<sequence>MHSSKPASELSAIYRKIDWRLLPFLLVCYFVAYLDRVNVGFAKLQMQSDLNLSDAAYGLGAGIFFIGYALFETPSNLLLPKIGARKTLSRVMILWGTTSACMMFVETERAFYVLRFFLGVFEAGFAPGMLFYLTYWYGRERLGQVLAIVMLAAPLGGIFGAPLSVWLMTAFEGVHGLSGWQWMFFLEAIPAVLLGVLALKVLSDKPATAPWLSEPEKQVLAAHIGTGRGDHHSFKQVLKDPRVYLMAAGYFCLICGIYAMSFWLPTIIKESGIHDTMQIGWYSAIPYIGAMAGMLIFARTSDRFYERRWHTALPALIGAICLTASVIYKTHFGLSLLFLTLATTMMWSAYTVFWAIPSQHLKGDAAAGGIAVINTIGLTGGFLSPTLMGYVKTATGNSDSGLVFISVILLLGAVLLAANKPEHAQQRATSTQTV</sequence>
<keyword evidence="6" id="KW-0472">Membrane</keyword>
<evidence type="ECO:0000256" key="1">
    <source>
        <dbReference type="ARBA" id="ARBA00004141"/>
    </source>
</evidence>
<comment type="subcellular location">
    <subcellularLocation>
        <location evidence="1">Membrane</location>
        <topology evidence="1">Multi-pass membrane protein</topology>
    </subcellularLocation>
</comment>
<evidence type="ECO:0000256" key="3">
    <source>
        <dbReference type="ARBA" id="ARBA00022692"/>
    </source>
</evidence>
<dbReference type="GO" id="GO:0022857">
    <property type="term" value="F:transmembrane transporter activity"/>
    <property type="evidence" value="ECO:0007669"/>
    <property type="project" value="InterPro"/>
</dbReference>
<dbReference type="GeneID" id="97254421"/>
<evidence type="ECO:0000313" key="8">
    <source>
        <dbReference type="EMBL" id="MQT47734.1"/>
    </source>
</evidence>
<dbReference type="Gene3D" id="1.20.1250.20">
    <property type="entry name" value="MFS general substrate transporter like domains"/>
    <property type="match status" value="2"/>
</dbReference>
<dbReference type="InterPro" id="IPR036259">
    <property type="entry name" value="MFS_trans_sf"/>
</dbReference>
<dbReference type="AlphaFoldDB" id="A0A6A7YE69"/>
<dbReference type="InterPro" id="IPR011701">
    <property type="entry name" value="MFS"/>
</dbReference>
<proteinExistence type="predicted"/>
<organism evidence="8 9">
    <name type="scientific">Pseudomonas helleri</name>
    <dbReference type="NCBI Taxonomy" id="1608996"/>
    <lineage>
        <taxon>Bacteria</taxon>
        <taxon>Pseudomonadati</taxon>
        <taxon>Pseudomonadota</taxon>
        <taxon>Gammaproteobacteria</taxon>
        <taxon>Pseudomonadales</taxon>
        <taxon>Pseudomonadaceae</taxon>
        <taxon>Pseudomonas</taxon>
    </lineage>
</organism>
<dbReference type="CDD" id="cd17319">
    <property type="entry name" value="MFS_ExuT_GudP_like"/>
    <property type="match status" value="1"/>
</dbReference>
<keyword evidence="3" id="KW-0812">Transmembrane</keyword>
<accession>A0A6A7YE69</accession>
<protein>
    <submittedName>
        <fullName evidence="8">MFS transporter</fullName>
    </submittedName>
</protein>
<dbReference type="FunFam" id="1.20.1250.20:FF:000018">
    <property type="entry name" value="MFS transporter permease"/>
    <property type="match status" value="1"/>
</dbReference>
<dbReference type="PANTHER" id="PTHR43791:SF36">
    <property type="entry name" value="TRANSPORTER, PUTATIVE (AFU_ORTHOLOGUE AFUA_6G08340)-RELATED"/>
    <property type="match status" value="1"/>
</dbReference>
<evidence type="ECO:0000256" key="2">
    <source>
        <dbReference type="ARBA" id="ARBA00022448"/>
    </source>
</evidence>
<keyword evidence="2" id="KW-0813">Transport</keyword>
<dbReference type="PANTHER" id="PTHR43791">
    <property type="entry name" value="PERMEASE-RELATED"/>
    <property type="match status" value="1"/>
</dbReference>
<dbReference type="EMBL" id="WIWJ01000021">
    <property type="protein sequence ID" value="MQT47734.1"/>
    <property type="molecule type" value="Genomic_DNA"/>
</dbReference>
<evidence type="ECO:0000256" key="5">
    <source>
        <dbReference type="ARBA" id="ARBA00022989"/>
    </source>
</evidence>
<comment type="caution">
    <text evidence="8">The sequence shown here is derived from an EMBL/GenBank/DDBJ whole genome shotgun (WGS) entry which is preliminary data.</text>
</comment>
<reference evidence="8 9" key="1">
    <citation type="submission" date="2019-10" db="EMBL/GenBank/DDBJ databases">
        <title>Evaluation of single-gene subtyping targets for Pseudomonas.</title>
        <authorList>
            <person name="Reichler S.J."/>
            <person name="Orsi R.H."/>
            <person name="Wiedmann M."/>
            <person name="Martin N.H."/>
            <person name="Murphy S.I."/>
        </authorList>
    </citation>
    <scope>NUCLEOTIDE SEQUENCE [LARGE SCALE GENOMIC DNA]</scope>
    <source>
        <strain evidence="8 9">FSL R10-3257</strain>
    </source>
</reference>
<name>A0A6A7YE69_9PSED</name>
<dbReference type="Proteomes" id="UP000441404">
    <property type="component" value="Unassembled WGS sequence"/>
</dbReference>
<dbReference type="Pfam" id="PF07690">
    <property type="entry name" value="MFS_1"/>
    <property type="match status" value="1"/>
</dbReference>
<evidence type="ECO:0000259" key="7">
    <source>
        <dbReference type="PROSITE" id="PS50850"/>
    </source>
</evidence>
<keyword evidence="5" id="KW-1133">Transmembrane helix</keyword>
<dbReference type="SUPFAM" id="SSF103473">
    <property type="entry name" value="MFS general substrate transporter"/>
    <property type="match status" value="1"/>
</dbReference>
<evidence type="ECO:0000256" key="6">
    <source>
        <dbReference type="ARBA" id="ARBA00023136"/>
    </source>
</evidence>
<dbReference type="InterPro" id="IPR020846">
    <property type="entry name" value="MFS_dom"/>
</dbReference>
<feature type="domain" description="Major facilitator superfamily (MFS) profile" evidence="7">
    <location>
        <begin position="21"/>
        <end position="424"/>
    </location>
</feature>
<dbReference type="PROSITE" id="PS50850">
    <property type="entry name" value="MFS"/>
    <property type="match status" value="1"/>
</dbReference>
<evidence type="ECO:0000256" key="4">
    <source>
        <dbReference type="ARBA" id="ARBA00022797"/>
    </source>
</evidence>
<gene>
    <name evidence="8" type="ORF">GHO40_13485</name>
</gene>
<dbReference type="GO" id="GO:0005886">
    <property type="term" value="C:plasma membrane"/>
    <property type="evidence" value="ECO:0007669"/>
    <property type="project" value="TreeGrafter"/>
</dbReference>
<evidence type="ECO:0000313" key="9">
    <source>
        <dbReference type="Proteomes" id="UP000441404"/>
    </source>
</evidence>